<evidence type="ECO:0000313" key="3">
    <source>
        <dbReference type="Proteomes" id="UP001162060"/>
    </source>
</evidence>
<evidence type="ECO:0000313" key="2">
    <source>
        <dbReference type="EMBL" id="CAK7922294.1"/>
    </source>
</evidence>
<proteinExistence type="predicted"/>
<dbReference type="EMBL" id="CAKLBY020000065">
    <property type="protein sequence ID" value="CAK7922294.1"/>
    <property type="molecule type" value="Genomic_DNA"/>
</dbReference>
<sequence>MVLRLTNFCGRPNRRSDTCVFLDRAAVCMSTKQTTDEGDGMEVDDANNTDDVTSDQVVDPVFDPSSSRLDTLGKEGN</sequence>
<name>A0AAV1TJ61_9STRA</name>
<comment type="caution">
    <text evidence="2">The sequence shown here is derived from an EMBL/GenBank/DDBJ whole genome shotgun (WGS) entry which is preliminary data.</text>
</comment>
<dbReference type="AlphaFoldDB" id="A0AAV1TJ61"/>
<feature type="compositionally biased region" description="Acidic residues" evidence="1">
    <location>
        <begin position="36"/>
        <end position="48"/>
    </location>
</feature>
<reference evidence="2" key="1">
    <citation type="submission" date="2024-01" db="EMBL/GenBank/DDBJ databases">
        <authorList>
            <person name="Webb A."/>
        </authorList>
    </citation>
    <scope>NUCLEOTIDE SEQUENCE</scope>
    <source>
        <strain evidence="2">Pm1</strain>
    </source>
</reference>
<dbReference type="Proteomes" id="UP001162060">
    <property type="component" value="Unassembled WGS sequence"/>
</dbReference>
<gene>
    <name evidence="2" type="ORF">PM001_LOCUS7555</name>
</gene>
<evidence type="ECO:0000256" key="1">
    <source>
        <dbReference type="SAM" id="MobiDB-lite"/>
    </source>
</evidence>
<feature type="region of interest" description="Disordered" evidence="1">
    <location>
        <begin position="31"/>
        <end position="77"/>
    </location>
</feature>
<protein>
    <submittedName>
        <fullName evidence="2">Uncharacterized protein</fullName>
    </submittedName>
</protein>
<accession>A0AAV1TJ61</accession>
<organism evidence="2 3">
    <name type="scientific">Peronospora matthiolae</name>
    <dbReference type="NCBI Taxonomy" id="2874970"/>
    <lineage>
        <taxon>Eukaryota</taxon>
        <taxon>Sar</taxon>
        <taxon>Stramenopiles</taxon>
        <taxon>Oomycota</taxon>
        <taxon>Peronosporomycetes</taxon>
        <taxon>Peronosporales</taxon>
        <taxon>Peronosporaceae</taxon>
        <taxon>Peronospora</taxon>
    </lineage>
</organism>